<evidence type="ECO:0000313" key="6">
    <source>
        <dbReference type="EMBL" id="CAI2364118.1"/>
    </source>
</evidence>
<dbReference type="SUPFAM" id="SSF52172">
    <property type="entry name" value="CheY-like"/>
    <property type="match status" value="1"/>
</dbReference>
<dbReference type="EMBL" id="CAMPGE010005269">
    <property type="protein sequence ID" value="CAI2364118.1"/>
    <property type="molecule type" value="Genomic_DNA"/>
</dbReference>
<dbReference type="SMART" id="SM00387">
    <property type="entry name" value="HATPase_c"/>
    <property type="match status" value="1"/>
</dbReference>
<dbReference type="Gene3D" id="3.40.50.2300">
    <property type="match status" value="1"/>
</dbReference>
<keyword evidence="7" id="KW-1185">Reference proteome</keyword>
<feature type="modified residue" description="4-aspartylphosphate" evidence="2">
    <location>
        <position position="1017"/>
    </location>
</feature>
<evidence type="ECO:0000256" key="1">
    <source>
        <dbReference type="ARBA" id="ARBA00022553"/>
    </source>
</evidence>
<dbReference type="SUPFAM" id="SSF47384">
    <property type="entry name" value="Homodimeric domain of signal transducing histidine kinase"/>
    <property type="match status" value="1"/>
</dbReference>
<evidence type="ECO:0000256" key="3">
    <source>
        <dbReference type="SAM" id="Phobius"/>
    </source>
</evidence>
<dbReference type="InterPro" id="IPR036890">
    <property type="entry name" value="HATPase_C_sf"/>
</dbReference>
<dbReference type="SMART" id="SM00448">
    <property type="entry name" value="REC"/>
    <property type="match status" value="1"/>
</dbReference>
<keyword evidence="3" id="KW-0812">Transmembrane</keyword>
<feature type="transmembrane region" description="Helical" evidence="3">
    <location>
        <begin position="132"/>
        <end position="150"/>
    </location>
</feature>
<proteinExistence type="predicted"/>
<dbReference type="PROSITE" id="PS50110">
    <property type="entry name" value="RESPONSE_REGULATORY"/>
    <property type="match status" value="1"/>
</dbReference>
<dbReference type="Pfam" id="PF02518">
    <property type="entry name" value="HATPase_c"/>
    <property type="match status" value="1"/>
</dbReference>
<feature type="transmembrane region" description="Helical" evidence="3">
    <location>
        <begin position="162"/>
        <end position="180"/>
    </location>
</feature>
<dbReference type="Gene3D" id="1.10.287.130">
    <property type="match status" value="1"/>
</dbReference>
<dbReference type="CDD" id="cd17546">
    <property type="entry name" value="REC_hyHK_CKI1_RcsC-like"/>
    <property type="match status" value="1"/>
</dbReference>
<feature type="domain" description="Response regulatory" evidence="5">
    <location>
        <begin position="961"/>
        <end position="1086"/>
    </location>
</feature>
<keyword evidence="3" id="KW-1133">Transmembrane helix</keyword>
<comment type="caution">
    <text evidence="6">The sequence shown here is derived from an EMBL/GenBank/DDBJ whole genome shotgun (WGS) entry which is preliminary data.</text>
</comment>
<dbReference type="AlphaFoldDB" id="A0AAD1UFC4"/>
<dbReference type="Pfam" id="PF00512">
    <property type="entry name" value="HisKA"/>
    <property type="match status" value="1"/>
</dbReference>
<dbReference type="Gene3D" id="3.30.565.10">
    <property type="entry name" value="Histidine kinase-like ATPase, C-terminal domain"/>
    <property type="match status" value="1"/>
</dbReference>
<evidence type="ECO:0000259" key="5">
    <source>
        <dbReference type="PROSITE" id="PS50110"/>
    </source>
</evidence>
<dbReference type="InterPro" id="IPR011006">
    <property type="entry name" value="CheY-like_superfamily"/>
</dbReference>
<dbReference type="InterPro" id="IPR001789">
    <property type="entry name" value="Sig_transdc_resp-reg_receiver"/>
</dbReference>
<dbReference type="SMART" id="SM00388">
    <property type="entry name" value="HisKA"/>
    <property type="match status" value="1"/>
</dbReference>
<evidence type="ECO:0000259" key="4">
    <source>
        <dbReference type="PROSITE" id="PS50109"/>
    </source>
</evidence>
<protein>
    <submittedName>
        <fullName evidence="6">Uncharacterized protein</fullName>
    </submittedName>
</protein>
<dbReference type="InterPro" id="IPR003661">
    <property type="entry name" value="HisK_dim/P_dom"/>
</dbReference>
<feature type="domain" description="Histidine kinase" evidence="4">
    <location>
        <begin position="420"/>
        <end position="646"/>
    </location>
</feature>
<dbReference type="PANTHER" id="PTHR43719">
    <property type="entry name" value="TWO-COMPONENT HISTIDINE KINASE"/>
    <property type="match status" value="1"/>
</dbReference>
<dbReference type="InterPro" id="IPR003594">
    <property type="entry name" value="HATPase_dom"/>
</dbReference>
<keyword evidence="1 2" id="KW-0597">Phosphoprotein</keyword>
<dbReference type="PRINTS" id="PR00344">
    <property type="entry name" value="BCTRLSENSOR"/>
</dbReference>
<feature type="transmembrane region" description="Helical" evidence="3">
    <location>
        <begin position="21"/>
        <end position="44"/>
    </location>
</feature>
<organism evidence="6 7">
    <name type="scientific">Euplotes crassus</name>
    <dbReference type="NCBI Taxonomy" id="5936"/>
    <lineage>
        <taxon>Eukaryota</taxon>
        <taxon>Sar</taxon>
        <taxon>Alveolata</taxon>
        <taxon>Ciliophora</taxon>
        <taxon>Intramacronucleata</taxon>
        <taxon>Spirotrichea</taxon>
        <taxon>Hypotrichia</taxon>
        <taxon>Euplotida</taxon>
        <taxon>Euplotidae</taxon>
        <taxon>Moneuplotes</taxon>
    </lineage>
</organism>
<dbReference type="InterPro" id="IPR050956">
    <property type="entry name" value="2C_system_His_kinase"/>
</dbReference>
<dbReference type="PROSITE" id="PS50109">
    <property type="entry name" value="HIS_KIN"/>
    <property type="match status" value="1"/>
</dbReference>
<name>A0AAD1UFC4_EUPCR</name>
<dbReference type="CDD" id="cd00082">
    <property type="entry name" value="HisKA"/>
    <property type="match status" value="1"/>
</dbReference>
<reference evidence="6" key="1">
    <citation type="submission" date="2023-07" db="EMBL/GenBank/DDBJ databases">
        <authorList>
            <consortium name="AG Swart"/>
            <person name="Singh M."/>
            <person name="Singh A."/>
            <person name="Seah K."/>
            <person name="Emmerich C."/>
        </authorList>
    </citation>
    <scope>NUCLEOTIDE SEQUENCE</scope>
    <source>
        <strain evidence="6">DP1</strain>
    </source>
</reference>
<dbReference type="Proteomes" id="UP001295684">
    <property type="component" value="Unassembled WGS sequence"/>
</dbReference>
<accession>A0AAD1UFC4</accession>
<evidence type="ECO:0000313" key="7">
    <source>
        <dbReference type="Proteomes" id="UP001295684"/>
    </source>
</evidence>
<dbReference type="InterPro" id="IPR004358">
    <property type="entry name" value="Sig_transdc_His_kin-like_C"/>
</dbReference>
<feature type="transmembrane region" description="Helical" evidence="3">
    <location>
        <begin position="187"/>
        <end position="208"/>
    </location>
</feature>
<keyword evidence="3" id="KW-0472">Membrane</keyword>
<feature type="transmembrane region" description="Helical" evidence="3">
    <location>
        <begin position="85"/>
        <end position="111"/>
    </location>
</feature>
<dbReference type="Pfam" id="PF00072">
    <property type="entry name" value="Response_reg"/>
    <property type="match status" value="1"/>
</dbReference>
<dbReference type="SUPFAM" id="SSF55874">
    <property type="entry name" value="ATPase domain of HSP90 chaperone/DNA topoisomerase II/histidine kinase"/>
    <property type="match status" value="1"/>
</dbReference>
<dbReference type="PANTHER" id="PTHR43719:SF28">
    <property type="entry name" value="PEROXIDE STRESS-ACTIVATED HISTIDINE KINASE MAK1-RELATED"/>
    <property type="match status" value="1"/>
</dbReference>
<sequence>MFQYKNLQIKRIEKSMEMLRVVILVHLGYFFTRLINILILEFIWTEQNTSILNSHCNEICKRPSAGSLIMLKIGPILSEVSRNHFWIAAMFGYICILLFLLFNSLPQNAIISSLTSKDKVINKEEIYKRKRLLKIIGYCMILGNTIIISFKDWIDCLTNLSTIRLSEVYLFNIMISIFIIKEANLCICINTVEVLLINLVNFCIIGSYDSWKVLFSSFTSLMISSILVLYCLREDRDSHDTKKELQDQMNMMRKILEFFPSGILFFKNKECAYKNKFWDNLVDTTICPGNEAENPSQQMSEFDRSYSLLGKIINVANESKSLTDEIMEIHTRMKSQVTKNAIKKNGFVTVKTKRNSDVFEFELNNNSGKQISEFAIKFSIYEFSPHKDTFLMMVVDDISNQMKTKETKIYEQLKAVMLCSISHELRSPINQLNGTLTLLEESISSSENYLLKIARSSTEILKLKVDDILDFSEIETQNFKLITKGFNPRELILELNKIFSPMVDSSKTHLYFIINERTPAIVQHDFDRLKQILANFLSNAVKYCKAGRITLRIDWESTNERCGFLKFSISDTGIGIPMEKRKNLFNFLDPEIIKNLLKTQGQKTTNLAGTGLGISAKIIQQMGSRINYISTEGEGTKFWFKVMTERESVKQEDIYRTSSFEIPIEDFQDVYNSSNIQVDDQKEIGADFNQISYTPASAIIETGKLCTTEEILNYFEENHSYGVDLNAQTFSYEDFAQFDRSVYSDDDNNAQEGTDPRKFYKEKEKRLHTLSIFRDKKKTQERWQKFNERAFSLDLCDVPDEGSVPKILTYVSTSSRPSKPHQKSGSLVIKGLRKDTKKSRFFQCNTVNIQTNSLSKQQKKNNDLSESSFSEDICKPRTRNFITEESENLHLDISNKKLFDANNLAKIKRKKTSGTQNTLLGKVRHFSPAGSGPHFFSLEGIATESEDYISPRFCKDCKCPSVLIVDDQYINRFIIKQFCERYKIKWVEAEDGKEALEMIRNQNKNHCCQGFELVLMDLNMPVMGGIEAAIEIMKMKDNFIIPPTMRLVAVTAFSSKTEEDKCLEVGFDKFITKPFRISHFLKLISE</sequence>
<gene>
    <name evidence="6" type="ORF">ECRASSUSDP1_LOCUS5459</name>
</gene>
<dbReference type="InterPro" id="IPR005467">
    <property type="entry name" value="His_kinase_dom"/>
</dbReference>
<dbReference type="GO" id="GO:0000155">
    <property type="term" value="F:phosphorelay sensor kinase activity"/>
    <property type="evidence" value="ECO:0007669"/>
    <property type="project" value="InterPro"/>
</dbReference>
<evidence type="ECO:0000256" key="2">
    <source>
        <dbReference type="PROSITE-ProRule" id="PRU00169"/>
    </source>
</evidence>
<dbReference type="InterPro" id="IPR036097">
    <property type="entry name" value="HisK_dim/P_sf"/>
</dbReference>